<keyword evidence="2" id="KW-1185">Reference proteome</keyword>
<dbReference type="KEGG" id="tau:Tola_1521"/>
<dbReference type="Proteomes" id="UP000009073">
    <property type="component" value="Chromosome"/>
</dbReference>
<reference evidence="2" key="1">
    <citation type="submission" date="2009-05" db="EMBL/GenBank/DDBJ databases">
        <title>Complete sequence of Tolumonas auensis DSM 9187.</title>
        <authorList>
            <consortium name="US DOE Joint Genome Institute"/>
            <person name="Lucas S."/>
            <person name="Copeland A."/>
            <person name="Lapidus A."/>
            <person name="Glavina del Rio T."/>
            <person name="Tice H."/>
            <person name="Bruce D."/>
            <person name="Goodwin L."/>
            <person name="Pitluck S."/>
            <person name="Chertkov O."/>
            <person name="Brettin T."/>
            <person name="Detter J.C."/>
            <person name="Han C."/>
            <person name="Larimer F."/>
            <person name="Land M."/>
            <person name="Hauser L."/>
            <person name="Kyrpides N."/>
            <person name="Mikhailova N."/>
            <person name="Spring S."/>
            <person name="Beller H."/>
        </authorList>
    </citation>
    <scope>NUCLEOTIDE SEQUENCE [LARGE SCALE GENOMIC DNA]</scope>
    <source>
        <strain evidence="2">DSM 9187 / TA4</strain>
    </source>
</reference>
<name>C4LEW5_TOLAT</name>
<sequence>MQIDPIAAVSLLVAVAALVFSIVSFRRSEQLNTQVALQTHLAEQKNAIKKIWHESKPVIEQISQILGSGYCLTDIGKTLNSVESKSEYAEGRPLRHHFYDLYSDCFLQVEDAITAPEPHKEVRLVVSLLNIVYEGDIQPLLSGKTPKNDFKTFDILHTKSGARKYAVLSRISRKDRELFYKQIVNKTTEAFCVYTIHKSKIDGWLSELEIVKIDNELDNFKINQNSKLQRRFNIMFNMLSFFQSMELEYLVRPYETRDVDAGCILHGAVTLYLFSKLAEAYMQGDYQKIEQ</sequence>
<dbReference type="AlphaFoldDB" id="C4LEW5"/>
<protein>
    <submittedName>
        <fullName evidence="1">Uncharacterized protein</fullName>
    </submittedName>
</protein>
<evidence type="ECO:0000313" key="1">
    <source>
        <dbReference type="EMBL" id="ACQ93132.1"/>
    </source>
</evidence>
<dbReference type="EMBL" id="CP001616">
    <property type="protein sequence ID" value="ACQ93132.1"/>
    <property type="molecule type" value="Genomic_DNA"/>
</dbReference>
<proteinExistence type="predicted"/>
<accession>C4LEW5</accession>
<dbReference type="HOGENOM" id="CLU_997268_0_0_6"/>
<reference evidence="1 2" key="2">
    <citation type="journal article" date="2011" name="Stand. Genomic Sci.">
        <title>Complete genome sequence of Tolumonas auensis type strain (TA 4).</title>
        <authorList>
            <person name="Chertkov O."/>
            <person name="Copeland A."/>
            <person name="Lucas S."/>
            <person name="Lapidus A."/>
            <person name="Berry K.W."/>
            <person name="Detter J.C."/>
            <person name="Del Rio T.G."/>
            <person name="Hammon N."/>
            <person name="Dalin E."/>
            <person name="Tice H."/>
            <person name="Pitluck S."/>
            <person name="Richardson P."/>
            <person name="Bruce D."/>
            <person name="Goodwin L."/>
            <person name="Han C."/>
            <person name="Tapia R."/>
            <person name="Saunders E."/>
            <person name="Schmutz J."/>
            <person name="Brettin T."/>
            <person name="Larimer F."/>
            <person name="Land M."/>
            <person name="Hauser L."/>
            <person name="Spring S."/>
            <person name="Rohde M."/>
            <person name="Kyrpides N.C."/>
            <person name="Ivanova N."/>
            <person name="Goker M."/>
            <person name="Beller H.R."/>
            <person name="Klenk H.P."/>
            <person name="Woyke T."/>
        </authorList>
    </citation>
    <scope>NUCLEOTIDE SEQUENCE [LARGE SCALE GENOMIC DNA]</scope>
    <source>
        <strain evidence="2">DSM 9187 / TA4</strain>
    </source>
</reference>
<evidence type="ECO:0000313" key="2">
    <source>
        <dbReference type="Proteomes" id="UP000009073"/>
    </source>
</evidence>
<gene>
    <name evidence="1" type="ordered locus">Tola_1521</name>
</gene>
<organism evidence="1 2">
    <name type="scientific">Tolumonas auensis (strain DSM 9187 / NBRC 110442 / TA 4)</name>
    <dbReference type="NCBI Taxonomy" id="595494"/>
    <lineage>
        <taxon>Bacteria</taxon>
        <taxon>Pseudomonadati</taxon>
        <taxon>Pseudomonadota</taxon>
        <taxon>Gammaproteobacteria</taxon>
        <taxon>Aeromonadales</taxon>
        <taxon>Aeromonadaceae</taxon>
        <taxon>Tolumonas</taxon>
    </lineage>
</organism>